<dbReference type="OrthoDB" id="435275at2759"/>
<protein>
    <recommendedName>
        <fullName evidence="6">Enhancer of polycomb-like protein</fullName>
    </recommendedName>
</protein>
<evidence type="ECO:0000256" key="6">
    <source>
        <dbReference type="RuleBase" id="RU361124"/>
    </source>
</evidence>
<evidence type="ECO:0000256" key="3">
    <source>
        <dbReference type="ARBA" id="ARBA00023015"/>
    </source>
</evidence>
<evidence type="ECO:0000256" key="5">
    <source>
        <dbReference type="ARBA" id="ARBA00023242"/>
    </source>
</evidence>
<dbReference type="InterPro" id="IPR024943">
    <property type="entry name" value="Enhancer_polycomb"/>
</dbReference>
<dbReference type="GO" id="GO:0006357">
    <property type="term" value="P:regulation of transcription by RNA polymerase II"/>
    <property type="evidence" value="ECO:0007669"/>
    <property type="project" value="InterPro"/>
</dbReference>
<feature type="region of interest" description="Disordered" evidence="7">
    <location>
        <begin position="1"/>
        <end position="31"/>
    </location>
</feature>
<evidence type="ECO:0000256" key="2">
    <source>
        <dbReference type="ARBA" id="ARBA00008035"/>
    </source>
</evidence>
<evidence type="ECO:0000259" key="8">
    <source>
        <dbReference type="Pfam" id="PF10513"/>
    </source>
</evidence>
<evidence type="ECO:0000256" key="1">
    <source>
        <dbReference type="ARBA" id="ARBA00004123"/>
    </source>
</evidence>
<feature type="compositionally biased region" description="Polar residues" evidence="7">
    <location>
        <begin position="9"/>
        <end position="30"/>
    </location>
</feature>
<dbReference type="Proteomes" id="UP000657918">
    <property type="component" value="Unassembled WGS sequence"/>
</dbReference>
<feature type="region of interest" description="Disordered" evidence="7">
    <location>
        <begin position="184"/>
        <end position="214"/>
    </location>
</feature>
<comment type="caution">
    <text evidence="9">The sequence shown here is derived from an EMBL/GenBank/DDBJ whole genome shotgun (WGS) entry which is preliminary data.</text>
</comment>
<dbReference type="Pfam" id="PF10513">
    <property type="entry name" value="EPL1"/>
    <property type="match status" value="1"/>
</dbReference>
<evidence type="ECO:0000313" key="10">
    <source>
        <dbReference type="Proteomes" id="UP000657918"/>
    </source>
</evidence>
<name>A0A835JPF4_9ROSI</name>
<dbReference type="GO" id="GO:0035267">
    <property type="term" value="C:NuA4 histone acetyltransferase complex"/>
    <property type="evidence" value="ECO:0007669"/>
    <property type="project" value="InterPro"/>
</dbReference>
<dbReference type="EMBL" id="JADGMS010000010">
    <property type="protein sequence ID" value="KAF9674972.1"/>
    <property type="molecule type" value="Genomic_DNA"/>
</dbReference>
<sequence>MRQKETHTHTNARSLSLHLKQTPSSSSITAAKQEDLLDSGFLCELRSEKIEARVGLSGGRTARMPSVGLRRTTRVFGVIKGVDGARVLRSGRRLWPESGDGKLRRSSDGDEWYHTIIKNANNDQTKNQNKNSDLKYKENSGWAHDDRLKKDLGVVIAIAAPKRIKRVKSEKKFGIVYRRKRKRLDDEKRENPEDKKFGIQFSRRQRRRQDGESSESLECTPELVVLVEGFSSSSRSKGLSCFLSSVLRYIKRVILSLSELADFLSSEPISSVFASNGLHFVRDLPADRIGICKFFETRQLLPMFSVDFSSIPSCFVYMHLSLVVRFKFLSPIPVNNLLDDDEDDDDDDVMMSGSKVDQSCATMKTDSALKITVMPEVGNFGSKAVVHPSVRASKLTGRSTQYRNGLNSRGIQKRRSSLRRGKPRNSSIACLHKANGALVSDLISSRRNGIPFSSVVSKNKLRRSMRGSPAKNIKEMNSDAVGVKKDVNMSSCSANILVSDSDRCYRIEGATIMFEFTDSREWVLVVKKDGLIRYTHLALKSMRTCASNRFTHDIIWTGDDNWKLEFPSRRDWFIFKELYKECSDCNVPAPFSKVISVPGVQEVLDYENGGGAPFFRPYAYISSKNDEVARALARSTASYDMDSEDEEWLKKYNKGVVVGSDHLSEDDFELLIDALEKSYYSNPDDFTDEKAAAKYSKDFGRREVDEAVYGYWMKKRKQKCSPLLRVFQGQQAQKTPLIPKSVLRKRRSFKRPPGQFRRGKQPSLLQAMTAEQGAFEEHNAMHKIEEAENSVKRSLEAAILKRRRAQLLMKNADLATYKAAVALKIAEVALVANSTDVAVTHLCD</sequence>
<keyword evidence="4 6" id="KW-0804">Transcription</keyword>
<reference evidence="9 10" key="1">
    <citation type="submission" date="2020-10" db="EMBL/GenBank/DDBJ databases">
        <title>Plant Genome Project.</title>
        <authorList>
            <person name="Zhang R.-G."/>
        </authorList>
    </citation>
    <scope>NUCLEOTIDE SEQUENCE [LARGE SCALE GENOMIC DNA]</scope>
    <source>
        <strain evidence="9">FAFU-HL-1</strain>
        <tissue evidence="9">Leaf</tissue>
    </source>
</reference>
<dbReference type="PANTHER" id="PTHR14898">
    <property type="entry name" value="ENHANCER OF POLYCOMB"/>
    <property type="match status" value="1"/>
</dbReference>
<comment type="similarity">
    <text evidence="2 6">Belongs to the enhancer of polycomb family.</text>
</comment>
<dbReference type="InterPro" id="IPR019542">
    <property type="entry name" value="Enhancer_polycomb-like_N"/>
</dbReference>
<feature type="domain" description="Enhancer of polycomb-like N-terminal" evidence="8">
    <location>
        <begin position="617"/>
        <end position="677"/>
    </location>
</feature>
<proteinExistence type="inferred from homology"/>
<comment type="subcellular location">
    <subcellularLocation>
        <location evidence="1 6">Nucleus</location>
    </subcellularLocation>
</comment>
<keyword evidence="10" id="KW-1185">Reference proteome</keyword>
<keyword evidence="3 6" id="KW-0805">Transcription regulation</keyword>
<evidence type="ECO:0000256" key="4">
    <source>
        <dbReference type="ARBA" id="ARBA00023163"/>
    </source>
</evidence>
<feature type="compositionally biased region" description="Basic and acidic residues" evidence="7">
    <location>
        <begin position="184"/>
        <end position="197"/>
    </location>
</feature>
<feature type="compositionally biased region" description="Polar residues" evidence="7">
    <location>
        <begin position="401"/>
        <end position="410"/>
    </location>
</feature>
<organism evidence="9 10">
    <name type="scientific">Salix dunnii</name>
    <dbReference type="NCBI Taxonomy" id="1413687"/>
    <lineage>
        <taxon>Eukaryota</taxon>
        <taxon>Viridiplantae</taxon>
        <taxon>Streptophyta</taxon>
        <taxon>Embryophyta</taxon>
        <taxon>Tracheophyta</taxon>
        <taxon>Spermatophyta</taxon>
        <taxon>Magnoliopsida</taxon>
        <taxon>eudicotyledons</taxon>
        <taxon>Gunneridae</taxon>
        <taxon>Pentapetalae</taxon>
        <taxon>rosids</taxon>
        <taxon>fabids</taxon>
        <taxon>Malpighiales</taxon>
        <taxon>Salicaceae</taxon>
        <taxon>Saliceae</taxon>
        <taxon>Salix</taxon>
    </lineage>
</organism>
<feature type="compositionally biased region" description="Basic residues" evidence="7">
    <location>
        <begin position="411"/>
        <end position="423"/>
    </location>
</feature>
<feature type="region of interest" description="Disordered" evidence="7">
    <location>
        <begin position="401"/>
        <end position="425"/>
    </location>
</feature>
<keyword evidence="5 6" id="KW-0539">Nucleus</keyword>
<accession>A0A835JPF4</accession>
<dbReference type="GO" id="GO:0005634">
    <property type="term" value="C:nucleus"/>
    <property type="evidence" value="ECO:0007669"/>
    <property type="project" value="UniProtKB-SubCell"/>
</dbReference>
<dbReference type="AlphaFoldDB" id="A0A835JPF4"/>
<evidence type="ECO:0000256" key="7">
    <source>
        <dbReference type="SAM" id="MobiDB-lite"/>
    </source>
</evidence>
<evidence type="ECO:0000313" key="9">
    <source>
        <dbReference type="EMBL" id="KAF9674972.1"/>
    </source>
</evidence>
<gene>
    <name evidence="9" type="ORF">SADUNF_Sadunf10G0183300</name>
</gene>